<dbReference type="InterPro" id="IPR050121">
    <property type="entry name" value="Cytochrome_P450_monoxygenase"/>
</dbReference>
<keyword evidence="14" id="KW-1185">Reference proteome</keyword>
<evidence type="ECO:0000256" key="2">
    <source>
        <dbReference type="ARBA" id="ARBA00004370"/>
    </source>
</evidence>
<comment type="pathway">
    <text evidence="3">Secondary metabolite biosynthesis; terpenoid biosynthesis.</text>
</comment>
<dbReference type="CDD" id="cd11069">
    <property type="entry name" value="CYP_FUM15-like"/>
    <property type="match status" value="1"/>
</dbReference>
<evidence type="ECO:0000256" key="8">
    <source>
        <dbReference type="ARBA" id="ARBA00022989"/>
    </source>
</evidence>
<keyword evidence="9" id="KW-0560">Oxidoreductase</keyword>
<comment type="cofactor">
    <cofactor evidence="1">
        <name>heme</name>
        <dbReference type="ChEBI" id="CHEBI:30413"/>
    </cofactor>
</comment>
<evidence type="ECO:0000313" key="13">
    <source>
        <dbReference type="EMBL" id="KAL0955684.1"/>
    </source>
</evidence>
<evidence type="ECO:0008006" key="15">
    <source>
        <dbReference type="Google" id="ProtNLM"/>
    </source>
</evidence>
<evidence type="ECO:0000256" key="4">
    <source>
        <dbReference type="ARBA" id="ARBA00010617"/>
    </source>
</evidence>
<evidence type="ECO:0000256" key="12">
    <source>
        <dbReference type="ARBA" id="ARBA00023136"/>
    </source>
</evidence>
<evidence type="ECO:0000256" key="5">
    <source>
        <dbReference type="ARBA" id="ARBA00022617"/>
    </source>
</evidence>
<evidence type="ECO:0000256" key="11">
    <source>
        <dbReference type="ARBA" id="ARBA00023033"/>
    </source>
</evidence>
<keyword evidence="6" id="KW-0812">Transmembrane</keyword>
<evidence type="ECO:0000256" key="3">
    <source>
        <dbReference type="ARBA" id="ARBA00004721"/>
    </source>
</evidence>
<dbReference type="SUPFAM" id="SSF48264">
    <property type="entry name" value="Cytochrome P450"/>
    <property type="match status" value="1"/>
</dbReference>
<evidence type="ECO:0000256" key="10">
    <source>
        <dbReference type="ARBA" id="ARBA00023004"/>
    </source>
</evidence>
<name>A0ABR3JIT8_9AGAR</name>
<dbReference type="Gene3D" id="1.10.630.10">
    <property type="entry name" value="Cytochrome P450"/>
    <property type="match status" value="1"/>
</dbReference>
<dbReference type="Proteomes" id="UP001556367">
    <property type="component" value="Unassembled WGS sequence"/>
</dbReference>
<dbReference type="PRINTS" id="PR00463">
    <property type="entry name" value="EP450I"/>
</dbReference>
<proteinExistence type="inferred from homology"/>
<evidence type="ECO:0000256" key="9">
    <source>
        <dbReference type="ARBA" id="ARBA00023002"/>
    </source>
</evidence>
<evidence type="ECO:0000256" key="6">
    <source>
        <dbReference type="ARBA" id="ARBA00022692"/>
    </source>
</evidence>
<dbReference type="InterPro" id="IPR036396">
    <property type="entry name" value="Cyt_P450_sf"/>
</dbReference>
<keyword evidence="12" id="KW-0472">Membrane</keyword>
<dbReference type="PANTHER" id="PTHR24305">
    <property type="entry name" value="CYTOCHROME P450"/>
    <property type="match status" value="1"/>
</dbReference>
<comment type="caution">
    <text evidence="13">The sequence shown here is derived from an EMBL/GenBank/DDBJ whole genome shotgun (WGS) entry which is preliminary data.</text>
</comment>
<dbReference type="Pfam" id="PF00067">
    <property type="entry name" value="p450"/>
    <property type="match status" value="1"/>
</dbReference>
<gene>
    <name evidence="13" type="ORF">HGRIS_001908</name>
</gene>
<comment type="subcellular location">
    <subcellularLocation>
        <location evidence="2">Membrane</location>
    </subcellularLocation>
</comment>
<organism evidence="13 14">
    <name type="scientific">Hohenbuehelia grisea</name>
    <dbReference type="NCBI Taxonomy" id="104357"/>
    <lineage>
        <taxon>Eukaryota</taxon>
        <taxon>Fungi</taxon>
        <taxon>Dikarya</taxon>
        <taxon>Basidiomycota</taxon>
        <taxon>Agaricomycotina</taxon>
        <taxon>Agaricomycetes</taxon>
        <taxon>Agaricomycetidae</taxon>
        <taxon>Agaricales</taxon>
        <taxon>Pleurotineae</taxon>
        <taxon>Pleurotaceae</taxon>
        <taxon>Hohenbuehelia</taxon>
    </lineage>
</organism>
<keyword evidence="8" id="KW-1133">Transmembrane helix</keyword>
<evidence type="ECO:0000313" key="14">
    <source>
        <dbReference type="Proteomes" id="UP001556367"/>
    </source>
</evidence>
<evidence type="ECO:0000256" key="1">
    <source>
        <dbReference type="ARBA" id="ARBA00001971"/>
    </source>
</evidence>
<keyword evidence="10" id="KW-0408">Iron</keyword>
<keyword evidence="7" id="KW-0479">Metal-binding</keyword>
<evidence type="ECO:0000256" key="7">
    <source>
        <dbReference type="ARBA" id="ARBA00022723"/>
    </source>
</evidence>
<dbReference type="InterPro" id="IPR002401">
    <property type="entry name" value="Cyt_P450_E_grp-I"/>
</dbReference>
<protein>
    <recommendedName>
        <fullName evidence="15">Cytochrome P450</fullName>
    </recommendedName>
</protein>
<dbReference type="EMBL" id="JASNQZ010000006">
    <property type="protein sequence ID" value="KAL0955684.1"/>
    <property type="molecule type" value="Genomic_DNA"/>
</dbReference>
<dbReference type="PRINTS" id="PR00385">
    <property type="entry name" value="P450"/>
</dbReference>
<dbReference type="PANTHER" id="PTHR24305:SF166">
    <property type="entry name" value="CYTOCHROME P450 12A4, MITOCHONDRIAL-RELATED"/>
    <property type="match status" value="1"/>
</dbReference>
<reference evidence="14" key="1">
    <citation type="submission" date="2024-06" db="EMBL/GenBank/DDBJ databases">
        <title>Multi-omics analyses provide insights into the biosynthesis of the anticancer antibiotic pleurotin in Hohenbuehelia grisea.</title>
        <authorList>
            <person name="Weaver J.A."/>
            <person name="Alberti F."/>
        </authorList>
    </citation>
    <scope>NUCLEOTIDE SEQUENCE [LARGE SCALE GENOMIC DNA]</scope>
    <source>
        <strain evidence="14">T-177</strain>
    </source>
</reference>
<keyword evidence="5" id="KW-0349">Heme</keyword>
<keyword evidence="11" id="KW-0503">Monooxygenase</keyword>
<dbReference type="InterPro" id="IPR001128">
    <property type="entry name" value="Cyt_P450"/>
</dbReference>
<comment type="similarity">
    <text evidence="4">Belongs to the cytochrome P450 family.</text>
</comment>
<accession>A0ABR3JIT8</accession>
<sequence length="548" mass="62316">MSLLLSSLIHSDTLWLLPVASILYLCYRRYTRISISHVPGPEPKSFLLGNLVEYFTDEASLADFRWQETYGDVVRFRSVLGEERLLICDPKALQHIHHTSGYNWHKQEERRELTDLIAGKGLLWADKDTHKRQRKVMLPGFGGPEVRAFLPVFAAHVETLTSRWKDILSTSVDEAAVMDVPLWLSRTALDTIGEAAFDYQFDAIDDSENDLGKAYFNLLSLTFASPSKLSLFMIHSWGFIPAWIRRFIARKSPMFDRARYTEETANKVARSLMESKTRALLQGKGNRDVMSILVQANASENPNAQLSEDEMLAQMRTLMLAGHETIAQTTSWALYELAKSPEIQQRLRKEIHDMEDKLRQKGQSNFKQSDFDAMPYLSAIVKEVLRYHPVLPVSHRQAGKDDVLPLSTPITTTKGEVIYELPVPKGLKVTTSVAGYNRNKQVFGEDAHIFNPERWLNGTVELKETRLGAYANILTFAGGVRTCIGWRFAVLELHVFLSELISNFEFALTPEAQHIRREAALTMVPTVRGEVEKGVQLPLRIRIAQRDE</sequence>